<accession>C5FSC4</accession>
<evidence type="ECO:0000256" key="1">
    <source>
        <dbReference type="SAM" id="MobiDB-lite"/>
    </source>
</evidence>
<dbReference type="STRING" id="554155.C5FSC4"/>
<evidence type="ECO:0000313" key="2">
    <source>
        <dbReference type="EMBL" id="EEQ32777.1"/>
    </source>
</evidence>
<reference evidence="3" key="1">
    <citation type="journal article" date="2012" name="MBio">
        <title>Comparative genome analysis of Trichophyton rubrum and related dermatophytes reveals candidate genes involved in infection.</title>
        <authorList>
            <person name="Martinez D.A."/>
            <person name="Oliver B.G."/>
            <person name="Graeser Y."/>
            <person name="Goldberg J.M."/>
            <person name="Li W."/>
            <person name="Martinez-Rossi N.M."/>
            <person name="Monod M."/>
            <person name="Shelest E."/>
            <person name="Barton R.C."/>
            <person name="Birch E."/>
            <person name="Brakhage A.A."/>
            <person name="Chen Z."/>
            <person name="Gurr S.J."/>
            <person name="Heiman D."/>
            <person name="Heitman J."/>
            <person name="Kosti I."/>
            <person name="Rossi A."/>
            <person name="Saif S."/>
            <person name="Samalova M."/>
            <person name="Saunders C.W."/>
            <person name="Shea T."/>
            <person name="Summerbell R.C."/>
            <person name="Xu J."/>
            <person name="Young S."/>
            <person name="Zeng Q."/>
            <person name="Birren B.W."/>
            <person name="Cuomo C.A."/>
            <person name="White T.C."/>
        </authorList>
    </citation>
    <scope>NUCLEOTIDE SEQUENCE [LARGE SCALE GENOMIC DNA]</scope>
    <source>
        <strain evidence="3">ATCC MYA-4605 / CBS 113480</strain>
    </source>
</reference>
<feature type="compositionally biased region" description="Basic residues" evidence="1">
    <location>
        <begin position="70"/>
        <end position="81"/>
    </location>
</feature>
<name>C5FSC4_ARTOC</name>
<protein>
    <submittedName>
        <fullName evidence="2">Uncharacterized protein</fullName>
    </submittedName>
</protein>
<evidence type="ECO:0000313" key="3">
    <source>
        <dbReference type="Proteomes" id="UP000002035"/>
    </source>
</evidence>
<proteinExistence type="predicted"/>
<organism evidence="2 3">
    <name type="scientific">Arthroderma otae (strain ATCC MYA-4605 / CBS 113480)</name>
    <name type="common">Microsporum canis</name>
    <dbReference type="NCBI Taxonomy" id="554155"/>
    <lineage>
        <taxon>Eukaryota</taxon>
        <taxon>Fungi</taxon>
        <taxon>Dikarya</taxon>
        <taxon>Ascomycota</taxon>
        <taxon>Pezizomycotina</taxon>
        <taxon>Eurotiomycetes</taxon>
        <taxon>Eurotiomycetidae</taxon>
        <taxon>Onygenales</taxon>
        <taxon>Arthrodermataceae</taxon>
        <taxon>Microsporum</taxon>
    </lineage>
</organism>
<dbReference type="HOGENOM" id="CLU_122468_1_0_1"/>
<dbReference type="OMA" id="MGGEYNA"/>
<dbReference type="RefSeq" id="XP_002845727.1">
    <property type="nucleotide sequence ID" value="XM_002845681.1"/>
</dbReference>
<feature type="compositionally biased region" description="Basic and acidic residues" evidence="1">
    <location>
        <begin position="109"/>
        <end position="120"/>
    </location>
</feature>
<gene>
    <name evidence="2" type="ORF">MCYG_05596</name>
</gene>
<sequence>MPVVWDDKADAMLLASILATANTKVDNVAVAKMMGGEYNALAIRNRIARIKLKARALTDEVSTPPNTPHKATKQAAGKKRKEVKDEAGAEDKPSADKPTTSTKKARKAVKAEVVKEENEC</sequence>
<keyword evidence="3" id="KW-1185">Reference proteome</keyword>
<dbReference type="AlphaFoldDB" id="C5FSC4"/>
<dbReference type="GeneID" id="9224974"/>
<dbReference type="Proteomes" id="UP000002035">
    <property type="component" value="Unassembled WGS sequence"/>
</dbReference>
<dbReference type="EMBL" id="DS995705">
    <property type="protein sequence ID" value="EEQ32777.1"/>
    <property type="molecule type" value="Genomic_DNA"/>
</dbReference>
<feature type="compositionally biased region" description="Basic and acidic residues" evidence="1">
    <location>
        <begin position="82"/>
        <end position="95"/>
    </location>
</feature>
<dbReference type="eggNOG" id="ENOG502R8EK">
    <property type="taxonomic scope" value="Eukaryota"/>
</dbReference>
<dbReference type="VEuPathDB" id="FungiDB:MCYG_05596"/>
<feature type="region of interest" description="Disordered" evidence="1">
    <location>
        <begin position="58"/>
        <end position="120"/>
    </location>
</feature>
<dbReference type="OrthoDB" id="4173816at2759"/>